<keyword evidence="3" id="KW-0812">Transmembrane</keyword>
<feature type="domain" description="Bacterial sugar transferase" evidence="4">
    <location>
        <begin position="270"/>
        <end position="457"/>
    </location>
</feature>
<dbReference type="EMBL" id="JAME01000021">
    <property type="protein sequence ID" value="ETX28229.1"/>
    <property type="molecule type" value="Genomic_DNA"/>
</dbReference>
<dbReference type="CDD" id="cd06533">
    <property type="entry name" value="Glyco_transf_WecG_TagA"/>
    <property type="match status" value="1"/>
</dbReference>
<sequence>MKHADFSTLDTHHVLPAGTRRTLTTTPLFGLDLVDATAEVTIRALLSPGRRRVHFVNAHCINVAARDAAYARALRTGDVLLPDGIGIELAARMAGRSLTENLNGTDLTPRLLAAAARAGLSVFLFGGRPGTAEAAADRLCRDIPGLVVAGCRDGYAGAADPRAAIAEINASGADILIVAMGVPRQDTWLADHADLLKPRLTLGVGALLDFLAGNVARAPRPLRRARLEWAWRLAMEPRRMARRYVAGNAVFLLRAARHATMQPQAQALAKRALDLGLAALALVPLAPVFLLTALAVTLDSRGPVLFRQIRVGRDGQTFEMLKFRSMHVDAEARRGALEAQSDRSGLCFKSRSDPRVTRVGRILRRYSLDELPQILNVLRGDMAIVGPRPALPAEVSAYPDRARARLRVRPGITGLWQVSGRADIGFDKMIDMDLSYAARPSVLMDLVLIGLTVRAVLGGRGAY</sequence>
<protein>
    <submittedName>
        <fullName evidence="5">UDP-phosphate galactose phosphotransferase</fullName>
    </submittedName>
</protein>
<dbReference type="AlphaFoldDB" id="X7F823"/>
<dbReference type="eggNOG" id="COG1922">
    <property type="taxonomic scope" value="Bacteria"/>
</dbReference>
<gene>
    <name evidence="5" type="ORF">RISW2_08945</name>
</gene>
<dbReference type="NCBIfam" id="TIGR00696">
    <property type="entry name" value="wecG_tagA_cpsF"/>
    <property type="match status" value="1"/>
</dbReference>
<keyword evidence="5" id="KW-0808">Transferase</keyword>
<evidence type="ECO:0000256" key="1">
    <source>
        <dbReference type="ARBA" id="ARBA00006464"/>
    </source>
</evidence>
<dbReference type="OrthoDB" id="9808602at2"/>
<keyword evidence="3" id="KW-1133">Transmembrane helix</keyword>
<dbReference type="InterPro" id="IPR004629">
    <property type="entry name" value="WecG_TagA_CpsF"/>
</dbReference>
<keyword evidence="3" id="KW-0472">Membrane</keyword>
<organism evidence="5 6">
    <name type="scientific">Roseivivax isoporae LMG 25204</name>
    <dbReference type="NCBI Taxonomy" id="1449351"/>
    <lineage>
        <taxon>Bacteria</taxon>
        <taxon>Pseudomonadati</taxon>
        <taxon>Pseudomonadota</taxon>
        <taxon>Alphaproteobacteria</taxon>
        <taxon>Rhodobacterales</taxon>
        <taxon>Roseobacteraceae</taxon>
        <taxon>Roseivivax</taxon>
    </lineage>
</organism>
<evidence type="ECO:0000313" key="5">
    <source>
        <dbReference type="EMBL" id="ETX28229.1"/>
    </source>
</evidence>
<keyword evidence="6" id="KW-1185">Reference proteome</keyword>
<evidence type="ECO:0000259" key="4">
    <source>
        <dbReference type="Pfam" id="PF02397"/>
    </source>
</evidence>
<accession>X7F823</accession>
<dbReference type="Pfam" id="PF02397">
    <property type="entry name" value="Bac_transf"/>
    <property type="match status" value="1"/>
</dbReference>
<dbReference type="eggNOG" id="COG2148">
    <property type="taxonomic scope" value="Bacteria"/>
</dbReference>
<comment type="similarity">
    <text evidence="1">Belongs to the bacterial sugar transferase family.</text>
</comment>
<evidence type="ECO:0000313" key="6">
    <source>
        <dbReference type="Proteomes" id="UP000023430"/>
    </source>
</evidence>
<comment type="caution">
    <text evidence="5">The sequence shown here is derived from an EMBL/GenBank/DDBJ whole genome shotgun (WGS) entry which is preliminary data.</text>
</comment>
<dbReference type="RefSeq" id="WP_051492045.1">
    <property type="nucleotide sequence ID" value="NZ_JAME01000021.1"/>
</dbReference>
<dbReference type="GO" id="GO:0000271">
    <property type="term" value="P:polysaccharide biosynthetic process"/>
    <property type="evidence" value="ECO:0007669"/>
    <property type="project" value="UniProtKB-KW"/>
</dbReference>
<evidence type="ECO:0000256" key="2">
    <source>
        <dbReference type="ARBA" id="ARBA00023169"/>
    </source>
</evidence>
<dbReference type="PATRIC" id="fig|1449351.3.peg.2841"/>
<dbReference type="Proteomes" id="UP000023430">
    <property type="component" value="Unassembled WGS sequence"/>
</dbReference>
<dbReference type="PANTHER" id="PTHR30576">
    <property type="entry name" value="COLANIC BIOSYNTHESIS UDP-GLUCOSE LIPID CARRIER TRANSFERASE"/>
    <property type="match status" value="1"/>
</dbReference>
<dbReference type="PANTHER" id="PTHR30576:SF10">
    <property type="entry name" value="SLL5057 PROTEIN"/>
    <property type="match status" value="1"/>
</dbReference>
<name>X7F823_9RHOB</name>
<keyword evidence="2" id="KW-0270">Exopolysaccharide synthesis</keyword>
<evidence type="ECO:0000256" key="3">
    <source>
        <dbReference type="SAM" id="Phobius"/>
    </source>
</evidence>
<proteinExistence type="inferred from homology"/>
<dbReference type="GO" id="GO:0016780">
    <property type="term" value="F:phosphotransferase activity, for other substituted phosphate groups"/>
    <property type="evidence" value="ECO:0007669"/>
    <property type="project" value="TreeGrafter"/>
</dbReference>
<dbReference type="STRING" id="1449351.RISW2_08945"/>
<feature type="transmembrane region" description="Helical" evidence="3">
    <location>
        <begin position="275"/>
        <end position="298"/>
    </location>
</feature>
<dbReference type="InterPro" id="IPR003362">
    <property type="entry name" value="Bact_transf"/>
</dbReference>
<reference evidence="5 6" key="1">
    <citation type="submission" date="2014-01" db="EMBL/GenBank/DDBJ databases">
        <title>Roseivivax isoporae LMG 25204 Genome Sequencing.</title>
        <authorList>
            <person name="Lai Q."/>
            <person name="Li G."/>
            <person name="Shao Z."/>
        </authorList>
    </citation>
    <scope>NUCLEOTIDE SEQUENCE [LARGE SCALE GENOMIC DNA]</scope>
    <source>
        <strain evidence="5 6">LMG 25204</strain>
    </source>
</reference>
<dbReference type="Pfam" id="PF03808">
    <property type="entry name" value="Glyco_tran_WecG"/>
    <property type="match status" value="1"/>
</dbReference>